<protein>
    <submittedName>
        <fullName evidence="1">Uncharacterized protein</fullName>
    </submittedName>
</protein>
<dbReference type="EMBL" id="MTQA01000033">
    <property type="protein sequence ID" value="PNP85079.1"/>
    <property type="molecule type" value="Genomic_DNA"/>
</dbReference>
<organism evidence="1 2">
    <name type="scientific">Gibberella nygamai</name>
    <name type="common">Bean root rot disease fungus</name>
    <name type="synonym">Fusarium nygamai</name>
    <dbReference type="NCBI Taxonomy" id="42673"/>
    <lineage>
        <taxon>Eukaryota</taxon>
        <taxon>Fungi</taxon>
        <taxon>Dikarya</taxon>
        <taxon>Ascomycota</taxon>
        <taxon>Pezizomycotina</taxon>
        <taxon>Sordariomycetes</taxon>
        <taxon>Hypocreomycetidae</taxon>
        <taxon>Hypocreales</taxon>
        <taxon>Nectriaceae</taxon>
        <taxon>Fusarium</taxon>
        <taxon>Fusarium fujikuroi species complex</taxon>
    </lineage>
</organism>
<sequence>MVNKFTIVINNRSGSSQNYILFTEKPEVTGI</sequence>
<gene>
    <name evidence="1" type="ORF">FNYG_01604</name>
</gene>
<dbReference type="Proteomes" id="UP000236664">
    <property type="component" value="Unassembled WGS sequence"/>
</dbReference>
<keyword evidence="2" id="KW-1185">Reference proteome</keyword>
<comment type="caution">
    <text evidence="1">The sequence shown here is derived from an EMBL/GenBank/DDBJ whole genome shotgun (WGS) entry which is preliminary data.</text>
</comment>
<evidence type="ECO:0000313" key="1">
    <source>
        <dbReference type="EMBL" id="PNP85079.1"/>
    </source>
</evidence>
<reference evidence="1 2" key="1">
    <citation type="submission" date="2017-06" db="EMBL/GenBank/DDBJ databases">
        <title>Genome of Fusarium nygamai isolate CS10214.</title>
        <authorList>
            <person name="Gardiner D.M."/>
            <person name="Obanor F."/>
            <person name="Kazan K."/>
        </authorList>
    </citation>
    <scope>NUCLEOTIDE SEQUENCE [LARGE SCALE GENOMIC DNA]</scope>
    <source>
        <strain evidence="1 2">CS10214</strain>
    </source>
</reference>
<accession>A0A2K0WS48</accession>
<dbReference type="OrthoDB" id="5413269at2759"/>
<evidence type="ECO:0000313" key="2">
    <source>
        <dbReference type="Proteomes" id="UP000236664"/>
    </source>
</evidence>
<proteinExistence type="predicted"/>
<dbReference type="AlphaFoldDB" id="A0A2K0WS48"/>
<name>A0A2K0WS48_GIBNY</name>